<name>A0A0F9CS56_9ZZZZ</name>
<feature type="transmembrane region" description="Helical" evidence="1">
    <location>
        <begin position="49"/>
        <end position="66"/>
    </location>
</feature>
<feature type="transmembrane region" description="Helical" evidence="1">
    <location>
        <begin position="21"/>
        <end position="43"/>
    </location>
</feature>
<comment type="caution">
    <text evidence="2">The sequence shown here is derived from an EMBL/GenBank/DDBJ whole genome shotgun (WGS) entry which is preliminary data.</text>
</comment>
<protein>
    <submittedName>
        <fullName evidence="2">Uncharacterized protein</fullName>
    </submittedName>
</protein>
<proteinExistence type="predicted"/>
<gene>
    <name evidence="2" type="ORF">LCGC14_2287230</name>
</gene>
<dbReference type="AlphaFoldDB" id="A0A0F9CS56"/>
<evidence type="ECO:0000256" key="1">
    <source>
        <dbReference type="SAM" id="Phobius"/>
    </source>
</evidence>
<keyword evidence="1" id="KW-1133">Transmembrane helix</keyword>
<evidence type="ECO:0000313" key="2">
    <source>
        <dbReference type="EMBL" id="KKL52263.1"/>
    </source>
</evidence>
<dbReference type="EMBL" id="LAZR01031958">
    <property type="protein sequence ID" value="KKL52263.1"/>
    <property type="molecule type" value="Genomic_DNA"/>
</dbReference>
<organism evidence="2">
    <name type="scientific">marine sediment metagenome</name>
    <dbReference type="NCBI Taxonomy" id="412755"/>
    <lineage>
        <taxon>unclassified sequences</taxon>
        <taxon>metagenomes</taxon>
        <taxon>ecological metagenomes</taxon>
    </lineage>
</organism>
<reference evidence="2" key="1">
    <citation type="journal article" date="2015" name="Nature">
        <title>Complex archaea that bridge the gap between prokaryotes and eukaryotes.</title>
        <authorList>
            <person name="Spang A."/>
            <person name="Saw J.H."/>
            <person name="Jorgensen S.L."/>
            <person name="Zaremba-Niedzwiedzka K."/>
            <person name="Martijn J."/>
            <person name="Lind A.E."/>
            <person name="van Eijk R."/>
            <person name="Schleper C."/>
            <person name="Guy L."/>
            <person name="Ettema T.J."/>
        </authorList>
    </citation>
    <scope>NUCLEOTIDE SEQUENCE</scope>
</reference>
<accession>A0A0F9CS56</accession>
<sequence>MSKLKLTRLDESKPWYKSKTVWFNIITILSPVVDALVGSMYLIEPLIAPGLYPFIMLGVGLVNIVLRRLTDNAVRFTERGSQEYGGDWRNGRDDVFVD</sequence>
<keyword evidence="1" id="KW-0472">Membrane</keyword>
<keyword evidence="1" id="KW-0812">Transmembrane</keyword>